<feature type="transmembrane region" description="Helical" evidence="8">
    <location>
        <begin position="24"/>
        <end position="44"/>
    </location>
</feature>
<feature type="transmembrane region" description="Helical" evidence="8">
    <location>
        <begin position="105"/>
        <end position="126"/>
    </location>
</feature>
<comment type="function">
    <text evidence="8">Sodium-phosphate symporter.</text>
</comment>
<evidence type="ECO:0000256" key="8">
    <source>
        <dbReference type="RuleBase" id="RU363058"/>
    </source>
</evidence>
<dbReference type="Pfam" id="PF01384">
    <property type="entry name" value="PHO4"/>
    <property type="match status" value="1"/>
</dbReference>
<evidence type="ECO:0000256" key="3">
    <source>
        <dbReference type="ARBA" id="ARBA00022448"/>
    </source>
</evidence>
<evidence type="ECO:0000256" key="9">
    <source>
        <dbReference type="SAM" id="MobiDB-lite"/>
    </source>
</evidence>
<dbReference type="InterPro" id="IPR001204">
    <property type="entry name" value="Phos_transporter"/>
</dbReference>
<evidence type="ECO:0000256" key="2">
    <source>
        <dbReference type="ARBA" id="ARBA00009916"/>
    </source>
</evidence>
<keyword evidence="11" id="KW-1185">Reference proteome</keyword>
<evidence type="ECO:0000256" key="4">
    <source>
        <dbReference type="ARBA" id="ARBA00022592"/>
    </source>
</evidence>
<organism evidence="10 11">
    <name type="scientific">Daphnia sinensis</name>
    <dbReference type="NCBI Taxonomy" id="1820382"/>
    <lineage>
        <taxon>Eukaryota</taxon>
        <taxon>Metazoa</taxon>
        <taxon>Ecdysozoa</taxon>
        <taxon>Arthropoda</taxon>
        <taxon>Crustacea</taxon>
        <taxon>Branchiopoda</taxon>
        <taxon>Diplostraca</taxon>
        <taxon>Cladocera</taxon>
        <taxon>Anomopoda</taxon>
        <taxon>Daphniidae</taxon>
        <taxon>Daphnia</taxon>
        <taxon>Daphnia similis group</taxon>
    </lineage>
</organism>
<feature type="transmembrane region" description="Helical" evidence="8">
    <location>
        <begin position="196"/>
        <end position="217"/>
    </location>
</feature>
<feature type="compositionally biased region" description="Polar residues" evidence="9">
    <location>
        <begin position="291"/>
        <end position="302"/>
    </location>
</feature>
<keyword evidence="4 8" id="KW-0592">Phosphate transport</keyword>
<keyword evidence="7 8" id="KW-0472">Membrane</keyword>
<feature type="transmembrane region" description="Helical" evidence="8">
    <location>
        <begin position="229"/>
        <end position="252"/>
    </location>
</feature>
<keyword evidence="6 8" id="KW-1133">Transmembrane helix</keyword>
<dbReference type="EMBL" id="WJBH02000010">
    <property type="protein sequence ID" value="KAI9551673.1"/>
    <property type="molecule type" value="Genomic_DNA"/>
</dbReference>
<dbReference type="GO" id="GO:0005315">
    <property type="term" value="F:phosphate transmembrane transporter activity"/>
    <property type="evidence" value="ECO:0007669"/>
    <property type="project" value="InterPro"/>
</dbReference>
<feature type="region of interest" description="Disordered" evidence="9">
    <location>
        <begin position="278"/>
        <end position="304"/>
    </location>
</feature>
<evidence type="ECO:0000256" key="5">
    <source>
        <dbReference type="ARBA" id="ARBA00022692"/>
    </source>
</evidence>
<feature type="transmembrane region" description="Helical" evidence="8">
    <location>
        <begin position="382"/>
        <end position="400"/>
    </location>
</feature>
<comment type="similarity">
    <text evidence="2 8">Belongs to the inorganic phosphate transporter (PiT) (TC 2.A.20) family.</text>
</comment>
<reference evidence="10 11" key="1">
    <citation type="submission" date="2022-05" db="EMBL/GenBank/DDBJ databases">
        <title>A multi-omics perspective on studying reproductive biology in Daphnia sinensis.</title>
        <authorList>
            <person name="Jia J."/>
        </authorList>
    </citation>
    <scope>NUCLEOTIDE SEQUENCE [LARGE SCALE GENOMIC DNA]</scope>
    <source>
        <strain evidence="10 11">WSL</strain>
    </source>
</reference>
<accession>A0AAD5L604</accession>
<evidence type="ECO:0000256" key="6">
    <source>
        <dbReference type="ARBA" id="ARBA00022989"/>
    </source>
</evidence>
<comment type="subcellular location">
    <subcellularLocation>
        <location evidence="1 8">Membrane</location>
        <topology evidence="1 8">Multi-pass membrane protein</topology>
    </subcellularLocation>
</comment>
<dbReference type="GO" id="GO:0016020">
    <property type="term" value="C:membrane"/>
    <property type="evidence" value="ECO:0007669"/>
    <property type="project" value="UniProtKB-SubCell"/>
</dbReference>
<evidence type="ECO:0000313" key="10">
    <source>
        <dbReference type="EMBL" id="KAI9551673.1"/>
    </source>
</evidence>
<proteinExistence type="inferred from homology"/>
<evidence type="ECO:0000256" key="7">
    <source>
        <dbReference type="ARBA" id="ARBA00023136"/>
    </source>
</evidence>
<protein>
    <recommendedName>
        <fullName evidence="8">Phosphate transporter</fullName>
    </recommendedName>
</protein>
<dbReference type="PANTHER" id="PTHR11101">
    <property type="entry name" value="PHOSPHATE TRANSPORTER"/>
    <property type="match status" value="1"/>
</dbReference>
<gene>
    <name evidence="10" type="ORF">GHT06_022009</name>
</gene>
<feature type="transmembrane region" description="Helical" evidence="8">
    <location>
        <begin position="65"/>
        <end position="85"/>
    </location>
</feature>
<dbReference type="GO" id="GO:0035435">
    <property type="term" value="P:phosphate ion transmembrane transport"/>
    <property type="evidence" value="ECO:0007669"/>
    <property type="project" value="TreeGrafter"/>
</dbReference>
<evidence type="ECO:0000256" key="1">
    <source>
        <dbReference type="ARBA" id="ARBA00004141"/>
    </source>
</evidence>
<name>A0AAD5L604_9CRUS</name>
<dbReference type="PANTHER" id="PTHR11101:SF80">
    <property type="entry name" value="PHOSPHATE TRANSPORTER"/>
    <property type="match status" value="1"/>
</dbReference>
<sequence length="499" mass="52748">MVTEAVTEVISSIGNADIPYNTELLWIVIVGFIVSFILAFGVGANDVANSFGTSVGAKVLTIRQACILATIFEIAGAVLIGYKVSDTMRKGIIDPSIYNNSNSELMMGNLAALGGSAVWLMIATFLKLPISGTHSIVGATIGFSLVAKGTQGVQWAKLGQIVASWFVSPVLSGLMSAALFLAIRKLILRKPAPLEYGLRALPIFYAMTLGINVFSIVLDGPSLLYFDRIPWWGTIILSCLIGLLAGTVVQLIMVPRLRRSITEGHRNDEATRAKFAFGGDSGPGSAASSANITPEESRNASMDNIPYNGNPPTANATSTLASASVDDPPEVVRLFSFLQIMTASFGAFAHGGNDVSNAIGPLVAIWLIFTEGNVEQKSETPIHILLFGGIGITVGLWVWGRRVIKTVGEDLTKLTSSSGFTIEIGAAFTVLVASKIGVPISTTHCKVGSVVFVGWAQTSRGGVDWALFRNIIFAWAVTVPIAGGLSAAIMAIFQACNLF</sequence>
<keyword evidence="3 8" id="KW-0813">Transport</keyword>
<dbReference type="Proteomes" id="UP000820818">
    <property type="component" value="Linkage Group LG10"/>
</dbReference>
<keyword evidence="5 8" id="KW-0812">Transmembrane</keyword>
<dbReference type="AlphaFoldDB" id="A0AAD5L604"/>
<evidence type="ECO:0000313" key="11">
    <source>
        <dbReference type="Proteomes" id="UP000820818"/>
    </source>
</evidence>
<comment type="caution">
    <text evidence="10">The sequence shown here is derived from an EMBL/GenBank/DDBJ whole genome shotgun (WGS) entry which is preliminary data.</text>
</comment>
<feature type="transmembrane region" description="Helical" evidence="8">
    <location>
        <begin position="162"/>
        <end position="184"/>
    </location>
</feature>
<feature type="transmembrane region" description="Helical" evidence="8">
    <location>
        <begin position="472"/>
        <end position="493"/>
    </location>
</feature>